<dbReference type="InterPro" id="IPR022770">
    <property type="entry name" value="IucA/IucC-like_C"/>
</dbReference>
<evidence type="ECO:0000313" key="3">
    <source>
        <dbReference type="EMBL" id="MDQ0207342.1"/>
    </source>
</evidence>
<keyword evidence="4" id="KW-1185">Reference proteome</keyword>
<accession>A0ABT9YJF4</accession>
<reference evidence="3 4" key="1">
    <citation type="submission" date="2023-07" db="EMBL/GenBank/DDBJ databases">
        <title>Genomic Encyclopedia of Type Strains, Phase IV (KMG-IV): sequencing the most valuable type-strain genomes for metagenomic binning, comparative biology and taxonomic classification.</title>
        <authorList>
            <person name="Goeker M."/>
        </authorList>
    </citation>
    <scope>NUCLEOTIDE SEQUENCE [LARGE SCALE GENOMIC DNA]</scope>
    <source>
        <strain evidence="3 4">DSM 19154</strain>
    </source>
</reference>
<sequence length="241" mass="27905">MAVNSLQLEDLKSFGILPWTSDTQGMRITDLLDENTCREFLDQYMNDIGAPTRKVAASLFMKHYARLTVAMALHQMSIKNGVPAIPVEACLFNKDRKLCIEPEHYSWQEWHTDARQAWQYEKLQTIITEHITPLIINLNKVAKLSNKILWENVAVRINSVYRKLLAQNLDQTQRNQLVQDFYFLKQADGELCKWKENPLAPYLHLETPETGTCARQTCCMYYMMPKNEYCGVCPLPKNPSS</sequence>
<evidence type="ECO:0000259" key="2">
    <source>
        <dbReference type="Pfam" id="PF11575"/>
    </source>
</evidence>
<dbReference type="Pfam" id="PF11575">
    <property type="entry name" value="FhuF_C"/>
    <property type="match status" value="1"/>
</dbReference>
<evidence type="ECO:0000259" key="1">
    <source>
        <dbReference type="Pfam" id="PF06276"/>
    </source>
</evidence>
<dbReference type="RefSeq" id="WP_306982549.1">
    <property type="nucleotide sequence ID" value="NZ_JAUSUA010000002.1"/>
</dbReference>
<gene>
    <name evidence="3" type="ORF">J2S05_002141</name>
</gene>
<feature type="domain" description="Aerobactin siderophore biosynthesis IucA/IucC-like C-terminal" evidence="1">
    <location>
        <begin position="62"/>
        <end position="199"/>
    </location>
</feature>
<evidence type="ECO:0000313" key="4">
    <source>
        <dbReference type="Proteomes" id="UP001225034"/>
    </source>
</evidence>
<proteinExistence type="predicted"/>
<comment type="caution">
    <text evidence="3">The sequence shown here is derived from an EMBL/GenBank/DDBJ whole genome shotgun (WGS) entry which is preliminary data.</text>
</comment>
<protein>
    <submittedName>
        <fullName evidence="3">Siderophore-iron reductase FhuF</fullName>
    </submittedName>
</protein>
<feature type="domain" description="Ferric siderophore reductase C-terminal" evidence="2">
    <location>
        <begin position="215"/>
        <end position="235"/>
    </location>
</feature>
<organism evidence="3 4">
    <name type="scientific">Alkalicoccobacillus murimartini</name>
    <dbReference type="NCBI Taxonomy" id="171685"/>
    <lineage>
        <taxon>Bacteria</taxon>
        <taxon>Bacillati</taxon>
        <taxon>Bacillota</taxon>
        <taxon>Bacilli</taxon>
        <taxon>Bacillales</taxon>
        <taxon>Bacillaceae</taxon>
        <taxon>Alkalicoccobacillus</taxon>
    </lineage>
</organism>
<name>A0ABT9YJF4_9BACI</name>
<dbReference type="EMBL" id="JAUSUA010000002">
    <property type="protein sequence ID" value="MDQ0207342.1"/>
    <property type="molecule type" value="Genomic_DNA"/>
</dbReference>
<dbReference type="Proteomes" id="UP001225034">
    <property type="component" value="Unassembled WGS sequence"/>
</dbReference>
<dbReference type="InterPro" id="IPR024726">
    <property type="entry name" value="FhuF_C"/>
</dbReference>
<dbReference type="Pfam" id="PF06276">
    <property type="entry name" value="FhuF"/>
    <property type="match status" value="1"/>
</dbReference>